<evidence type="ECO:0000313" key="4">
    <source>
        <dbReference type="Proteomes" id="UP001596050"/>
    </source>
</evidence>
<proteinExistence type="predicted"/>
<dbReference type="Gene3D" id="3.40.50.2000">
    <property type="entry name" value="Glycogen Phosphorylase B"/>
    <property type="match status" value="1"/>
</dbReference>
<dbReference type="InterPro" id="IPR001296">
    <property type="entry name" value="Glyco_trans_1"/>
</dbReference>
<sequence length="483" mass="52861">MTIWLDVTTTRGWSRPALGIVRVEAETARQFLQSGDPGIRFCRFDLDYDAYFEVGREELTFALARLDAGGEHPAPAAAPVAAPAAIPAAATTAPLQSPWRRWAARGIAGLPAPLQAPARGFARARLDGLRGVRAAARELRRSAGLLWHGSPPAAGAPAAAPAPAPAVLVKPDILFGPGDVYVSLGLDWDQKNLPYLYELKQQLGLRILLMCYDIIPIRLPHLCVADVAAKFSRYFLDVARCADRIACISEYSRADLRKFLEASKVPVPELGVVRLGCEIASAGGVAPSPQVAEVLGRRFILFVSTIERRKNHETLYRAYTRLVDAGVTDLPLLVFVGMAGWGMNDLMTDLRLDPRIRPYLRILNHVSDGDLARLYQDAYFTAYPSLYEGWGLPVAESLAYGKFCLASSAASIPEAGGELIEYVDPWDVPRWAERLRWYIEHPQEVAAREAAIRASYRPASWKDTGTALVEAAYALRLGQAAEA</sequence>
<dbReference type="Pfam" id="PF00534">
    <property type="entry name" value="Glycos_transf_1"/>
    <property type="match status" value="1"/>
</dbReference>
<feature type="domain" description="Glycosyl transferase family 1" evidence="2">
    <location>
        <begin position="294"/>
        <end position="446"/>
    </location>
</feature>
<gene>
    <name evidence="3" type="ORF">ACFPN5_16155</name>
</gene>
<evidence type="ECO:0000313" key="3">
    <source>
        <dbReference type="EMBL" id="MFC5461344.1"/>
    </source>
</evidence>
<dbReference type="RefSeq" id="WP_379784784.1">
    <property type="nucleotide sequence ID" value="NZ_JBHSMU010000015.1"/>
</dbReference>
<dbReference type="EMBL" id="JBHSMU010000015">
    <property type="protein sequence ID" value="MFC5461344.1"/>
    <property type="molecule type" value="Genomic_DNA"/>
</dbReference>
<dbReference type="Proteomes" id="UP001596050">
    <property type="component" value="Unassembled WGS sequence"/>
</dbReference>
<dbReference type="PANTHER" id="PTHR46401:SF2">
    <property type="entry name" value="GLYCOSYLTRANSFERASE WBBK-RELATED"/>
    <property type="match status" value="1"/>
</dbReference>
<dbReference type="CDD" id="cd03809">
    <property type="entry name" value="GT4_MtfB-like"/>
    <property type="match status" value="1"/>
</dbReference>
<comment type="caution">
    <text evidence="3">The sequence shown here is derived from an EMBL/GenBank/DDBJ whole genome shotgun (WGS) entry which is preliminary data.</text>
</comment>
<keyword evidence="1" id="KW-0808">Transferase</keyword>
<dbReference type="PANTHER" id="PTHR46401">
    <property type="entry name" value="GLYCOSYLTRANSFERASE WBBK-RELATED"/>
    <property type="match status" value="1"/>
</dbReference>
<reference evidence="4" key="1">
    <citation type="journal article" date="2019" name="Int. J. Syst. Evol. Microbiol.">
        <title>The Global Catalogue of Microorganisms (GCM) 10K type strain sequencing project: providing services to taxonomists for standard genome sequencing and annotation.</title>
        <authorList>
            <consortium name="The Broad Institute Genomics Platform"/>
            <consortium name="The Broad Institute Genome Sequencing Center for Infectious Disease"/>
            <person name="Wu L."/>
            <person name="Ma J."/>
        </authorList>
    </citation>
    <scope>NUCLEOTIDE SEQUENCE [LARGE SCALE GENOMIC DNA]</scope>
    <source>
        <strain evidence="4">KACC 12649</strain>
    </source>
</reference>
<organism evidence="3 4">
    <name type="scientific">Massilia niabensis</name>
    <dbReference type="NCBI Taxonomy" id="544910"/>
    <lineage>
        <taxon>Bacteria</taxon>
        <taxon>Pseudomonadati</taxon>
        <taxon>Pseudomonadota</taxon>
        <taxon>Betaproteobacteria</taxon>
        <taxon>Burkholderiales</taxon>
        <taxon>Oxalobacteraceae</taxon>
        <taxon>Telluria group</taxon>
        <taxon>Massilia</taxon>
    </lineage>
</organism>
<evidence type="ECO:0000256" key="1">
    <source>
        <dbReference type="ARBA" id="ARBA00022679"/>
    </source>
</evidence>
<dbReference type="SUPFAM" id="SSF53756">
    <property type="entry name" value="UDP-Glycosyltransferase/glycogen phosphorylase"/>
    <property type="match status" value="1"/>
</dbReference>
<accession>A0ABW0L6E7</accession>
<keyword evidence="4" id="KW-1185">Reference proteome</keyword>
<protein>
    <submittedName>
        <fullName evidence="3">Glycosyltransferase family 4 protein</fullName>
    </submittedName>
</protein>
<name>A0ABW0L6E7_9BURK</name>
<evidence type="ECO:0000259" key="2">
    <source>
        <dbReference type="Pfam" id="PF00534"/>
    </source>
</evidence>